<comment type="caution">
    <text evidence="1">The sequence shown here is derived from an EMBL/GenBank/DDBJ whole genome shotgun (WGS) entry which is preliminary data.</text>
</comment>
<sequence>MYRRRLHFEELGKALVTHKFIAGSGFHELCCQLIFDRKFKAKNKEHHKAQCKKYQTKKVIKLTLKRNLRHGSI</sequence>
<keyword evidence="2" id="KW-1185">Reference proteome</keyword>
<name>A0A0V0UJ58_9BILA</name>
<reference evidence="1 2" key="1">
    <citation type="submission" date="2015-01" db="EMBL/GenBank/DDBJ databases">
        <title>Evolution of Trichinella species and genotypes.</title>
        <authorList>
            <person name="Korhonen P.K."/>
            <person name="Edoardo P."/>
            <person name="Giuseppe L.R."/>
            <person name="Gasser R.B."/>
        </authorList>
    </citation>
    <scope>NUCLEOTIDE SEQUENCE [LARGE SCALE GENOMIC DNA]</scope>
    <source>
        <strain evidence="1">ISS417</strain>
    </source>
</reference>
<proteinExistence type="predicted"/>
<evidence type="ECO:0000313" key="1">
    <source>
        <dbReference type="EMBL" id="KRX50989.1"/>
    </source>
</evidence>
<protein>
    <submittedName>
        <fullName evidence="1">Uncharacterized protein</fullName>
    </submittedName>
</protein>
<organism evidence="1 2">
    <name type="scientific">Trichinella murrelli</name>
    <dbReference type="NCBI Taxonomy" id="144512"/>
    <lineage>
        <taxon>Eukaryota</taxon>
        <taxon>Metazoa</taxon>
        <taxon>Ecdysozoa</taxon>
        <taxon>Nematoda</taxon>
        <taxon>Enoplea</taxon>
        <taxon>Dorylaimia</taxon>
        <taxon>Trichinellida</taxon>
        <taxon>Trichinellidae</taxon>
        <taxon>Trichinella</taxon>
    </lineage>
</organism>
<dbReference type="AlphaFoldDB" id="A0A0V0UJ58"/>
<dbReference type="Proteomes" id="UP000055048">
    <property type="component" value="Unassembled WGS sequence"/>
</dbReference>
<dbReference type="EMBL" id="JYDJ01000002">
    <property type="protein sequence ID" value="KRX50989.1"/>
    <property type="molecule type" value="Genomic_DNA"/>
</dbReference>
<gene>
    <name evidence="1" type="ORF">T05_6630</name>
</gene>
<evidence type="ECO:0000313" key="2">
    <source>
        <dbReference type="Proteomes" id="UP000055048"/>
    </source>
</evidence>
<accession>A0A0V0UJ58</accession>